<dbReference type="EMBL" id="RPOH01000015">
    <property type="protein sequence ID" value="RPH29796.1"/>
    <property type="molecule type" value="Genomic_DNA"/>
</dbReference>
<dbReference type="Pfam" id="PF01863">
    <property type="entry name" value="YgjP-like"/>
    <property type="match status" value="1"/>
</dbReference>
<dbReference type="InterPro" id="IPR053136">
    <property type="entry name" value="UTP_pyrophosphatase-like"/>
</dbReference>
<evidence type="ECO:0000313" key="2">
    <source>
        <dbReference type="EMBL" id="RPH29796.1"/>
    </source>
</evidence>
<dbReference type="OrthoDB" id="9000630at2"/>
<dbReference type="Proteomes" id="UP000268615">
    <property type="component" value="Unassembled WGS sequence"/>
</dbReference>
<dbReference type="RefSeq" id="WP_124023014.1">
    <property type="nucleotide sequence ID" value="NZ_RPOH01000015.1"/>
</dbReference>
<feature type="domain" description="YgjP-like metallopeptidase" evidence="1">
    <location>
        <begin position="45"/>
        <end position="149"/>
    </location>
</feature>
<dbReference type="InterPro" id="IPR002725">
    <property type="entry name" value="YgjP-like_metallopeptidase"/>
</dbReference>
<proteinExistence type="predicted"/>
<keyword evidence="3" id="KW-1185">Reference proteome</keyword>
<comment type="caution">
    <text evidence="2">The sequence shown here is derived from an EMBL/GenBank/DDBJ whole genome shotgun (WGS) entry which is preliminary data.</text>
</comment>
<dbReference type="CDD" id="cd07344">
    <property type="entry name" value="M48_yhfN_like"/>
    <property type="match status" value="1"/>
</dbReference>
<accession>A0A3N5EDI8</accession>
<evidence type="ECO:0000259" key="1">
    <source>
        <dbReference type="Pfam" id="PF01863"/>
    </source>
</evidence>
<protein>
    <submittedName>
        <fullName evidence="2">M48 family peptidase</fullName>
    </submittedName>
</protein>
<organism evidence="2 3">
    <name type="scientific">Buttiauxella warmboldiae</name>
    <dbReference type="NCBI Taxonomy" id="82993"/>
    <lineage>
        <taxon>Bacteria</taxon>
        <taxon>Pseudomonadati</taxon>
        <taxon>Pseudomonadota</taxon>
        <taxon>Gammaproteobacteria</taxon>
        <taxon>Enterobacterales</taxon>
        <taxon>Enterobacteriaceae</taxon>
        <taxon>Buttiauxella</taxon>
    </lineage>
</organism>
<evidence type="ECO:0000313" key="3">
    <source>
        <dbReference type="Proteomes" id="UP000268615"/>
    </source>
</evidence>
<name>A0A3N5EDI8_9ENTR</name>
<sequence>MSNLTYLQGYPEHLLAQVRTLIAEQRLGEVLQKRYPDTHNITTDKALYAWTQELKNQYLRHAPPVNKVAYDSKIHVLNNALGLHTAVSRVQGSKLKAKAEIRVATVFKNGPEAFLRMIVVHELAHLKEKDHNKAFYSLCCHMEPQYHQLEFDTRLWLTHMALSGSALNQS</sequence>
<dbReference type="PANTHER" id="PTHR30399">
    <property type="entry name" value="UNCHARACTERIZED PROTEIN YGJP"/>
    <property type="match status" value="1"/>
</dbReference>
<dbReference type="AlphaFoldDB" id="A0A3N5EDI8"/>
<dbReference type="Gene3D" id="3.30.2010.10">
    <property type="entry name" value="Metalloproteases ('zincins'), catalytic domain"/>
    <property type="match status" value="1"/>
</dbReference>
<dbReference type="PANTHER" id="PTHR30399:SF1">
    <property type="entry name" value="UTP PYROPHOSPHATASE"/>
    <property type="match status" value="1"/>
</dbReference>
<gene>
    <name evidence="2" type="ORF">EHN07_04555</name>
</gene>
<reference evidence="2 3" key="1">
    <citation type="submission" date="2018-11" db="EMBL/GenBank/DDBJ databases">
        <title>Draft genome sequence of Buttiauxella warmboldiae CCUG 35512.</title>
        <authorList>
            <person name="Salva-Serra F."/>
            <person name="Marathe N."/>
            <person name="Moore E."/>
            <person name="Svensson L."/>
            <person name="Engstrom-Jakobsson H."/>
        </authorList>
    </citation>
    <scope>NUCLEOTIDE SEQUENCE [LARGE SCALE GENOMIC DNA]</scope>
    <source>
        <strain evidence="2 3">CCUG 35512</strain>
    </source>
</reference>